<organism evidence="6 7">
    <name type="scientific">Cymbomonas tetramitiformis</name>
    <dbReference type="NCBI Taxonomy" id="36881"/>
    <lineage>
        <taxon>Eukaryota</taxon>
        <taxon>Viridiplantae</taxon>
        <taxon>Chlorophyta</taxon>
        <taxon>Pyramimonadophyceae</taxon>
        <taxon>Pyramimonadales</taxon>
        <taxon>Pyramimonadaceae</taxon>
        <taxon>Cymbomonas</taxon>
    </lineage>
</organism>
<name>A0AAE0LF32_9CHLO</name>
<keyword evidence="2" id="KW-0479">Metal-binding</keyword>
<keyword evidence="3" id="KW-0560">Oxidoreductase</keyword>
<gene>
    <name evidence="6" type="ORF">CYMTET_9367</name>
</gene>
<keyword evidence="5" id="KW-0411">Iron-sulfur</keyword>
<evidence type="ECO:0000313" key="6">
    <source>
        <dbReference type="EMBL" id="KAK3282918.1"/>
    </source>
</evidence>
<evidence type="ECO:0000256" key="2">
    <source>
        <dbReference type="ARBA" id="ARBA00022723"/>
    </source>
</evidence>
<comment type="caution">
    <text evidence="6">The sequence shown here is derived from an EMBL/GenBank/DDBJ whole genome shotgun (WGS) entry which is preliminary data.</text>
</comment>
<dbReference type="InterPro" id="IPR036188">
    <property type="entry name" value="FAD/NAD-bd_sf"/>
</dbReference>
<keyword evidence="4" id="KW-0408">Iron</keyword>
<dbReference type="Pfam" id="PF12831">
    <property type="entry name" value="FAD_oxidored"/>
    <property type="match status" value="2"/>
</dbReference>
<dbReference type="GO" id="GO:0051539">
    <property type="term" value="F:4 iron, 4 sulfur cluster binding"/>
    <property type="evidence" value="ECO:0007669"/>
    <property type="project" value="UniProtKB-KW"/>
</dbReference>
<proteinExistence type="predicted"/>
<dbReference type="GO" id="GO:0016491">
    <property type="term" value="F:oxidoreductase activity"/>
    <property type="evidence" value="ECO:0007669"/>
    <property type="project" value="UniProtKB-KW"/>
</dbReference>
<dbReference type="PANTHER" id="PTHR43498:SF1">
    <property type="entry name" value="COB--COM HETERODISULFIDE REDUCTASE IRON-SULFUR SUBUNIT A"/>
    <property type="match status" value="1"/>
</dbReference>
<evidence type="ECO:0000256" key="4">
    <source>
        <dbReference type="ARBA" id="ARBA00023004"/>
    </source>
</evidence>
<dbReference type="SUPFAM" id="SSF51905">
    <property type="entry name" value="FAD/NAD(P)-binding domain"/>
    <property type="match status" value="1"/>
</dbReference>
<evidence type="ECO:0008006" key="8">
    <source>
        <dbReference type="Google" id="ProtNLM"/>
    </source>
</evidence>
<dbReference type="Proteomes" id="UP001190700">
    <property type="component" value="Unassembled WGS sequence"/>
</dbReference>
<keyword evidence="1" id="KW-0004">4Fe-4S</keyword>
<dbReference type="EMBL" id="LGRX02003101">
    <property type="protein sequence ID" value="KAK3282918.1"/>
    <property type="molecule type" value="Genomic_DNA"/>
</dbReference>
<evidence type="ECO:0000256" key="5">
    <source>
        <dbReference type="ARBA" id="ARBA00023014"/>
    </source>
</evidence>
<reference evidence="6 7" key="1">
    <citation type="journal article" date="2015" name="Genome Biol. Evol.">
        <title>Comparative Genomics of a Bacterivorous Green Alga Reveals Evolutionary Causalities and Consequences of Phago-Mixotrophic Mode of Nutrition.</title>
        <authorList>
            <person name="Burns J.A."/>
            <person name="Paasch A."/>
            <person name="Narechania A."/>
            <person name="Kim E."/>
        </authorList>
    </citation>
    <scope>NUCLEOTIDE SEQUENCE [LARGE SCALE GENOMIC DNA]</scope>
    <source>
        <strain evidence="6 7">PLY_AMNH</strain>
    </source>
</reference>
<evidence type="ECO:0000256" key="1">
    <source>
        <dbReference type="ARBA" id="ARBA00022485"/>
    </source>
</evidence>
<dbReference type="AlphaFoldDB" id="A0AAE0LF32"/>
<accession>A0AAE0LF32</accession>
<sequence>MSGDDNSEAKKYQDRLSRMAKRWVGEKDVGTEVRQLDRTRSTHRLERIARHVAPVPSAGAPDSSGSAGYVHETRQVPVAASCEVLVVGGGPSGLSAALGARRAGANTMIVERFGCFGGTISTVGMETIGWYRYEGTVDEGNGIGMEMERQAERMGGSTKFPYNDSMCLNAEEFKFVADRLVSETGVRPRLHSMAVDAIVVENTIKGVIVESKSGREAIMADRVIDCTGDADVAYFSGARFSELPLEKNLGVTPVFNVKGVDKTRFREYVANNAGTYEHWVKGWDYETSGKETHLKSPMFSDEMDKARADNVIPEEKDVAIVGSWSTLSEEGEVQNLNLVHLTGLSCTNVEHLTQAEMKGREQARFSDSIGIFPEFLDGYNILVLPTTGRYMQVPYGCLVPDVDNLLVAGRCVSGDAVSHSMTRNMMCCTVTGQGAGVAVAISVRLNQSTKSVDIKKVQAELVKQGVRIE</sequence>
<evidence type="ECO:0000313" key="7">
    <source>
        <dbReference type="Proteomes" id="UP001190700"/>
    </source>
</evidence>
<dbReference type="Gene3D" id="3.50.50.60">
    <property type="entry name" value="FAD/NAD(P)-binding domain"/>
    <property type="match status" value="1"/>
</dbReference>
<dbReference type="PANTHER" id="PTHR43498">
    <property type="entry name" value="FERREDOXIN:COB-COM HETERODISULFIDE REDUCTASE SUBUNIT A"/>
    <property type="match status" value="1"/>
</dbReference>
<evidence type="ECO:0000256" key="3">
    <source>
        <dbReference type="ARBA" id="ARBA00023002"/>
    </source>
</evidence>
<dbReference type="PRINTS" id="PR00368">
    <property type="entry name" value="FADPNR"/>
</dbReference>
<protein>
    <recommendedName>
        <fullName evidence="8">Pyridine nucleotide-disulfide oxidoreductase</fullName>
    </recommendedName>
</protein>
<keyword evidence="7" id="KW-1185">Reference proteome</keyword>
<dbReference type="GO" id="GO:0046872">
    <property type="term" value="F:metal ion binding"/>
    <property type="evidence" value="ECO:0007669"/>
    <property type="project" value="UniProtKB-KW"/>
</dbReference>
<dbReference type="InterPro" id="IPR039650">
    <property type="entry name" value="HdrA-like"/>
</dbReference>